<dbReference type="AlphaFoldDB" id="A0AAV8SU29"/>
<feature type="domain" description="Reverse transcriptase" evidence="1">
    <location>
        <begin position="34"/>
        <end position="316"/>
    </location>
</feature>
<dbReference type="InterPro" id="IPR026960">
    <property type="entry name" value="RVT-Znf"/>
</dbReference>
<dbReference type="Proteomes" id="UP001159364">
    <property type="component" value="Linkage Group LG09"/>
</dbReference>
<dbReference type="Pfam" id="PF00078">
    <property type="entry name" value="RVT_1"/>
    <property type="match status" value="1"/>
</dbReference>
<accession>A0AAV8SU29</accession>
<dbReference type="PROSITE" id="PS50878">
    <property type="entry name" value="RT_POL"/>
    <property type="match status" value="1"/>
</dbReference>
<dbReference type="Pfam" id="PF13966">
    <property type="entry name" value="zf-RVT"/>
    <property type="match status" value="1"/>
</dbReference>
<evidence type="ECO:0000259" key="1">
    <source>
        <dbReference type="PROSITE" id="PS50878"/>
    </source>
</evidence>
<protein>
    <recommendedName>
        <fullName evidence="1">Reverse transcriptase domain-containing protein</fullName>
    </recommendedName>
</protein>
<sequence>MHPDKSPGLDGFNPGFFHHYWDVVGHDVSATCLQYLHSGTFPSSLNETAIVLLPKKPEPEYMTDLRPIALCNVVLKIMMKMIANRLKCLLPKLISESQSAFIPGRSIQDNCILAFEVMHAFHRKTRGRDFSGALKMDISKAYDKMEWTFVKDVLLRFGFPTPWVNFIYLSLSSVSYWILQEGRQLGPIIPSRGLRQGDPLSPYLYILCAEGLSRLISKHNELGNLHGSHVSRGGAVISHLFFPDDSLLFFKADHQEAGVLKDVLLTYERASGQEISLAKSSLTFSANTPEDVKLDVCAVLGVEEKESLGCYLGLPSHIGRNRREVFNYLKDRVWKRLSSWKSGMLSRVGKAVLLKTVLQAIPSYVMSLFLLPKTIYYEIEGMMNKFWWKSGGENGKGIHWMAWERMSLPKKLGGLGFRRLHDFNLALLGKQGWNLITKPNTLVARVLKARYFSNSTFFDTTLAANPSYLWRSIWESRNIVKAGSYCRVGNGEQTAIGTVSDLMMNGRWNSEIINGVFNDQDRAAIYSIMLPVRAVSDKVCWKFESKGRYTVKSAYRQLQNNRTAVAGTSTQLWQKLWNCMVPPKVLNFGWRLFREILPVLSILQARRMDVLNICPHCHSNEESFLHLFVQCPYARNVWLASDLGWLNPGAATWKEWLTGVFQSASKDRAKAMLMLLWSLWSARNQRVWHHHHTPPMGVVLMASKVLHEWLDAKAKPSVSSTHGESAARTWSRPPAGKLKINSDASVIGRTGMIGGGMLSNFQVFQTIPTFYLYSSPTATTIIIISKLKFYIKCYSINLMFSIFFEKTLGKCCFSTLEARELIKFQLFFANFYMLRFF</sequence>
<reference evidence="2 3" key="1">
    <citation type="submission" date="2021-09" db="EMBL/GenBank/DDBJ databases">
        <title>Genomic insights and catalytic innovation underlie evolution of tropane alkaloids biosynthesis.</title>
        <authorList>
            <person name="Wang Y.-J."/>
            <person name="Tian T."/>
            <person name="Huang J.-P."/>
            <person name="Huang S.-X."/>
        </authorList>
    </citation>
    <scope>NUCLEOTIDE SEQUENCE [LARGE SCALE GENOMIC DNA]</scope>
    <source>
        <strain evidence="2">KIB-2018</strain>
        <tissue evidence="2">Leaf</tissue>
    </source>
</reference>
<dbReference type="CDD" id="cd01650">
    <property type="entry name" value="RT_nLTR_like"/>
    <property type="match status" value="1"/>
</dbReference>
<dbReference type="EMBL" id="JAIWQS010000009">
    <property type="protein sequence ID" value="KAJ8755558.1"/>
    <property type="molecule type" value="Genomic_DNA"/>
</dbReference>
<name>A0AAV8SU29_9ROSI</name>
<dbReference type="SUPFAM" id="SSF56672">
    <property type="entry name" value="DNA/RNA polymerases"/>
    <property type="match status" value="1"/>
</dbReference>
<keyword evidence="3" id="KW-1185">Reference proteome</keyword>
<organism evidence="2 3">
    <name type="scientific">Erythroxylum novogranatense</name>
    <dbReference type="NCBI Taxonomy" id="1862640"/>
    <lineage>
        <taxon>Eukaryota</taxon>
        <taxon>Viridiplantae</taxon>
        <taxon>Streptophyta</taxon>
        <taxon>Embryophyta</taxon>
        <taxon>Tracheophyta</taxon>
        <taxon>Spermatophyta</taxon>
        <taxon>Magnoliopsida</taxon>
        <taxon>eudicotyledons</taxon>
        <taxon>Gunneridae</taxon>
        <taxon>Pentapetalae</taxon>
        <taxon>rosids</taxon>
        <taxon>fabids</taxon>
        <taxon>Malpighiales</taxon>
        <taxon>Erythroxylaceae</taxon>
        <taxon>Erythroxylum</taxon>
    </lineage>
</organism>
<proteinExistence type="predicted"/>
<evidence type="ECO:0000313" key="2">
    <source>
        <dbReference type="EMBL" id="KAJ8755558.1"/>
    </source>
</evidence>
<evidence type="ECO:0000313" key="3">
    <source>
        <dbReference type="Proteomes" id="UP001159364"/>
    </source>
</evidence>
<gene>
    <name evidence="2" type="ORF">K2173_022137</name>
</gene>
<dbReference type="PANTHER" id="PTHR33116">
    <property type="entry name" value="REVERSE TRANSCRIPTASE ZINC-BINDING DOMAIN-CONTAINING PROTEIN-RELATED-RELATED"/>
    <property type="match status" value="1"/>
</dbReference>
<comment type="caution">
    <text evidence="2">The sequence shown here is derived from an EMBL/GenBank/DDBJ whole genome shotgun (WGS) entry which is preliminary data.</text>
</comment>
<dbReference type="InterPro" id="IPR000477">
    <property type="entry name" value="RT_dom"/>
</dbReference>
<dbReference type="PANTHER" id="PTHR33116:SF86">
    <property type="entry name" value="REVERSE TRANSCRIPTASE DOMAIN-CONTAINING PROTEIN"/>
    <property type="match status" value="1"/>
</dbReference>
<dbReference type="InterPro" id="IPR043502">
    <property type="entry name" value="DNA/RNA_pol_sf"/>
</dbReference>